<organism evidence="2 3">
    <name type="scientific">Mycena metata</name>
    <dbReference type="NCBI Taxonomy" id="1033252"/>
    <lineage>
        <taxon>Eukaryota</taxon>
        <taxon>Fungi</taxon>
        <taxon>Dikarya</taxon>
        <taxon>Basidiomycota</taxon>
        <taxon>Agaricomycotina</taxon>
        <taxon>Agaricomycetes</taxon>
        <taxon>Agaricomycetidae</taxon>
        <taxon>Agaricales</taxon>
        <taxon>Marasmiineae</taxon>
        <taxon>Mycenaceae</taxon>
        <taxon>Mycena</taxon>
    </lineage>
</organism>
<dbReference type="Proteomes" id="UP001215598">
    <property type="component" value="Unassembled WGS sequence"/>
</dbReference>
<proteinExistence type="predicted"/>
<protein>
    <recommendedName>
        <fullName evidence="4">Zinc finger PHD-type domain-containing protein</fullName>
    </recommendedName>
</protein>
<feature type="compositionally biased region" description="Basic residues" evidence="1">
    <location>
        <begin position="144"/>
        <end position="153"/>
    </location>
</feature>
<sequence>MPPRHPADETAPKTEYLRLFPLVHPPFSEDIRHEDKFEHVQQYLSKGRTPAQAKKAAQKLFRAAHAVSKGRIDEVCQDCLGNSAKIILTCCEFEYPYHLHCIRRRHFDQMFGFEQLFRCRYCSEPSKPINVEWLIMSRKEHEDRRRRKHKASRERKALQLKTNTEMKSKEMARNTKRLRRRRAKRKNPDN</sequence>
<dbReference type="AlphaFoldDB" id="A0AAD7HPT6"/>
<accession>A0AAD7HPT6</accession>
<feature type="compositionally biased region" description="Basic residues" evidence="1">
    <location>
        <begin position="174"/>
        <end position="190"/>
    </location>
</feature>
<evidence type="ECO:0008006" key="4">
    <source>
        <dbReference type="Google" id="ProtNLM"/>
    </source>
</evidence>
<evidence type="ECO:0000256" key="1">
    <source>
        <dbReference type="SAM" id="MobiDB-lite"/>
    </source>
</evidence>
<keyword evidence="3" id="KW-1185">Reference proteome</keyword>
<reference evidence="2" key="1">
    <citation type="submission" date="2023-03" db="EMBL/GenBank/DDBJ databases">
        <title>Massive genome expansion in bonnet fungi (Mycena s.s.) driven by repeated elements and novel gene families across ecological guilds.</title>
        <authorList>
            <consortium name="Lawrence Berkeley National Laboratory"/>
            <person name="Harder C.B."/>
            <person name="Miyauchi S."/>
            <person name="Viragh M."/>
            <person name="Kuo A."/>
            <person name="Thoen E."/>
            <person name="Andreopoulos B."/>
            <person name="Lu D."/>
            <person name="Skrede I."/>
            <person name="Drula E."/>
            <person name="Henrissat B."/>
            <person name="Morin E."/>
            <person name="Kohler A."/>
            <person name="Barry K."/>
            <person name="LaButti K."/>
            <person name="Morin E."/>
            <person name="Salamov A."/>
            <person name="Lipzen A."/>
            <person name="Mereny Z."/>
            <person name="Hegedus B."/>
            <person name="Baldrian P."/>
            <person name="Stursova M."/>
            <person name="Weitz H."/>
            <person name="Taylor A."/>
            <person name="Grigoriev I.V."/>
            <person name="Nagy L.G."/>
            <person name="Martin F."/>
            <person name="Kauserud H."/>
        </authorList>
    </citation>
    <scope>NUCLEOTIDE SEQUENCE</scope>
    <source>
        <strain evidence="2">CBHHK182m</strain>
    </source>
</reference>
<evidence type="ECO:0000313" key="2">
    <source>
        <dbReference type="EMBL" id="KAJ7725034.1"/>
    </source>
</evidence>
<name>A0AAD7HPT6_9AGAR</name>
<feature type="compositionally biased region" description="Basic and acidic residues" evidence="1">
    <location>
        <begin position="164"/>
        <end position="173"/>
    </location>
</feature>
<evidence type="ECO:0000313" key="3">
    <source>
        <dbReference type="Proteomes" id="UP001215598"/>
    </source>
</evidence>
<gene>
    <name evidence="2" type="ORF">B0H16DRAFT_1595068</name>
</gene>
<comment type="caution">
    <text evidence="2">The sequence shown here is derived from an EMBL/GenBank/DDBJ whole genome shotgun (WGS) entry which is preliminary data.</text>
</comment>
<feature type="region of interest" description="Disordered" evidence="1">
    <location>
        <begin position="140"/>
        <end position="190"/>
    </location>
</feature>
<dbReference type="EMBL" id="JARKIB010000197">
    <property type="protein sequence ID" value="KAJ7725034.1"/>
    <property type="molecule type" value="Genomic_DNA"/>
</dbReference>